<keyword evidence="5 6" id="KW-0472">Membrane</keyword>
<dbReference type="Proteomes" id="UP001150217">
    <property type="component" value="Unassembled WGS sequence"/>
</dbReference>
<feature type="transmembrane region" description="Helical" evidence="6">
    <location>
        <begin position="194"/>
        <end position="212"/>
    </location>
</feature>
<feature type="transmembrane region" description="Helical" evidence="6">
    <location>
        <begin position="414"/>
        <end position="438"/>
    </location>
</feature>
<accession>A0ABQ8UZ12</accession>
<sequence>MNDRFAPKGSSILVIIVAPNRTRSFKVSDHKLPVRRHPWSVYKDGRVIPFCRFSHFFSTSMSTTHNQSSGELKLLDPEKRPLDEVEIRRVLRKLDYHILPIVVLLYLLAFLDRGNIGNAKILGMVEDANLTGLRYNILSAVFFIPYCLGEVPSNIMLKVVRPSRWLFGAAVAWGTIVTLMCLCDSFKSLLITRLFVGLTESALSPGILFYLSTWYPRRYLAWRVGLYVSASVIAGAFSGLLAYGIERMDKLGGLHGWQWIFGLEGIVTVLVGLVSLSFIHDSVQSAKFISISEKDYLQRAITRDSSELSVHLDKKFIWQAFKDYRTYLHSLCFLGIMIPLYSLALFLPTLINELGYRAIDAQLFTVPPYALACVCTLVSAYLSDRLNLRGPFIIITALLGIVGFIILLCSNSSTLGYVAMFFATSGVFSADAVFCTWFSTAYGGETKRAVAIAIINGAGNLGGILASFVYISPRNYYIGYIVNIGCLVATILLTAFMMWQFKRENHLKEQECAGKDITVELKAEWKNMGDRSPLFRYPL</sequence>
<name>A0ABQ8UZ12_9AGAR</name>
<evidence type="ECO:0000256" key="3">
    <source>
        <dbReference type="ARBA" id="ARBA00022692"/>
    </source>
</evidence>
<evidence type="ECO:0000256" key="4">
    <source>
        <dbReference type="ARBA" id="ARBA00022989"/>
    </source>
</evidence>
<dbReference type="InterPro" id="IPR036259">
    <property type="entry name" value="MFS_trans_sf"/>
</dbReference>
<feature type="transmembrane region" description="Helical" evidence="6">
    <location>
        <begin position="133"/>
        <end position="153"/>
    </location>
</feature>
<dbReference type="InterPro" id="IPR020846">
    <property type="entry name" value="MFS_dom"/>
</dbReference>
<keyword evidence="3 6" id="KW-0812">Transmembrane</keyword>
<keyword evidence="2" id="KW-0813">Transport</keyword>
<feature type="transmembrane region" description="Helical" evidence="6">
    <location>
        <begin position="165"/>
        <end position="182"/>
    </location>
</feature>
<gene>
    <name evidence="8" type="ORF">C8R41DRAFT_74825</name>
</gene>
<feature type="transmembrane region" description="Helical" evidence="6">
    <location>
        <begin position="257"/>
        <end position="279"/>
    </location>
</feature>
<reference evidence="8" key="1">
    <citation type="submission" date="2022-08" db="EMBL/GenBank/DDBJ databases">
        <title>A Global Phylogenomic Analysis of the Shiitake Genus Lentinula.</title>
        <authorList>
            <consortium name="DOE Joint Genome Institute"/>
            <person name="Sierra-Patev S."/>
            <person name="Min B."/>
            <person name="Naranjo-Ortiz M."/>
            <person name="Looney B."/>
            <person name="Konkel Z."/>
            <person name="Slot J.C."/>
            <person name="Sakamoto Y."/>
            <person name="Steenwyk J.L."/>
            <person name="Rokas A."/>
            <person name="Carro J."/>
            <person name="Camarero S."/>
            <person name="Ferreira P."/>
            <person name="Molpeceres G."/>
            <person name="Ruiz-Duenas F.J."/>
            <person name="Serrano A."/>
            <person name="Henrissat B."/>
            <person name="Drula E."/>
            <person name="Hughes K.W."/>
            <person name="Mata J.L."/>
            <person name="Ishikawa N.K."/>
            <person name="Vargas-Isla R."/>
            <person name="Ushijima S."/>
            <person name="Smith C.A."/>
            <person name="Ahrendt S."/>
            <person name="Andreopoulos W."/>
            <person name="He G."/>
            <person name="Labutti K."/>
            <person name="Lipzen A."/>
            <person name="Ng V."/>
            <person name="Riley R."/>
            <person name="Sandor L."/>
            <person name="Barry K."/>
            <person name="Martinez A.T."/>
            <person name="Xiao Y."/>
            <person name="Gibbons J.G."/>
            <person name="Terashima K."/>
            <person name="Grigoriev I.V."/>
            <person name="Hibbett D.S."/>
        </authorList>
    </citation>
    <scope>NUCLEOTIDE SEQUENCE</scope>
    <source>
        <strain evidence="8">RHP3577 ss4</strain>
    </source>
</reference>
<evidence type="ECO:0000313" key="9">
    <source>
        <dbReference type="Proteomes" id="UP001150217"/>
    </source>
</evidence>
<comment type="subcellular location">
    <subcellularLocation>
        <location evidence="1">Membrane</location>
        <topology evidence="1">Multi-pass membrane protein</topology>
    </subcellularLocation>
</comment>
<feature type="transmembrane region" description="Helical" evidence="6">
    <location>
        <begin position="450"/>
        <end position="471"/>
    </location>
</feature>
<dbReference type="Gene3D" id="1.20.1250.20">
    <property type="entry name" value="MFS general substrate transporter like domains"/>
    <property type="match status" value="2"/>
</dbReference>
<feature type="transmembrane region" description="Helical" evidence="6">
    <location>
        <begin position="477"/>
        <end position="499"/>
    </location>
</feature>
<keyword evidence="4 6" id="KW-1133">Transmembrane helix</keyword>
<protein>
    <submittedName>
        <fullName evidence="8">Major facilitator superfamily domain-containing protein</fullName>
    </submittedName>
</protein>
<dbReference type="EMBL" id="JANVFT010000115">
    <property type="protein sequence ID" value="KAJ4466377.1"/>
    <property type="molecule type" value="Genomic_DNA"/>
</dbReference>
<feature type="transmembrane region" description="Helical" evidence="6">
    <location>
        <begin position="390"/>
        <end position="408"/>
    </location>
</feature>
<organism evidence="8 9">
    <name type="scientific">Lentinula lateritia</name>
    <dbReference type="NCBI Taxonomy" id="40482"/>
    <lineage>
        <taxon>Eukaryota</taxon>
        <taxon>Fungi</taxon>
        <taxon>Dikarya</taxon>
        <taxon>Basidiomycota</taxon>
        <taxon>Agaricomycotina</taxon>
        <taxon>Agaricomycetes</taxon>
        <taxon>Agaricomycetidae</taxon>
        <taxon>Agaricales</taxon>
        <taxon>Marasmiineae</taxon>
        <taxon>Omphalotaceae</taxon>
        <taxon>Lentinula</taxon>
    </lineage>
</organism>
<dbReference type="InterPro" id="IPR011701">
    <property type="entry name" value="MFS"/>
</dbReference>
<keyword evidence="9" id="KW-1185">Reference proteome</keyword>
<dbReference type="PANTHER" id="PTHR43791">
    <property type="entry name" value="PERMEASE-RELATED"/>
    <property type="match status" value="1"/>
</dbReference>
<evidence type="ECO:0000256" key="5">
    <source>
        <dbReference type="ARBA" id="ARBA00023136"/>
    </source>
</evidence>
<evidence type="ECO:0000256" key="2">
    <source>
        <dbReference type="ARBA" id="ARBA00022448"/>
    </source>
</evidence>
<feature type="transmembrane region" description="Helical" evidence="6">
    <location>
        <begin position="96"/>
        <end position="113"/>
    </location>
</feature>
<proteinExistence type="predicted"/>
<comment type="caution">
    <text evidence="8">The sequence shown here is derived from an EMBL/GenBank/DDBJ whole genome shotgun (WGS) entry which is preliminary data.</text>
</comment>
<evidence type="ECO:0000313" key="8">
    <source>
        <dbReference type="EMBL" id="KAJ4466377.1"/>
    </source>
</evidence>
<feature type="transmembrane region" description="Helical" evidence="6">
    <location>
        <begin position="224"/>
        <end position="245"/>
    </location>
</feature>
<evidence type="ECO:0000256" key="1">
    <source>
        <dbReference type="ARBA" id="ARBA00004141"/>
    </source>
</evidence>
<feature type="domain" description="Major facilitator superfamily (MFS) profile" evidence="7">
    <location>
        <begin position="98"/>
        <end position="502"/>
    </location>
</feature>
<evidence type="ECO:0000256" key="6">
    <source>
        <dbReference type="SAM" id="Phobius"/>
    </source>
</evidence>
<feature type="transmembrane region" description="Helical" evidence="6">
    <location>
        <begin position="363"/>
        <end position="383"/>
    </location>
</feature>
<dbReference type="PROSITE" id="PS50850">
    <property type="entry name" value="MFS"/>
    <property type="match status" value="1"/>
</dbReference>
<dbReference type="SUPFAM" id="SSF103473">
    <property type="entry name" value="MFS general substrate transporter"/>
    <property type="match status" value="1"/>
</dbReference>
<dbReference type="Pfam" id="PF07690">
    <property type="entry name" value="MFS_1"/>
    <property type="match status" value="1"/>
</dbReference>
<feature type="transmembrane region" description="Helical" evidence="6">
    <location>
        <begin position="331"/>
        <end position="351"/>
    </location>
</feature>
<dbReference type="PANTHER" id="PTHR43791:SF46">
    <property type="entry name" value="MAJOR FACILITATOR SUPERFAMILY (MFS) PROFILE DOMAIN-CONTAINING PROTEIN-RELATED"/>
    <property type="match status" value="1"/>
</dbReference>
<evidence type="ECO:0000259" key="7">
    <source>
        <dbReference type="PROSITE" id="PS50850"/>
    </source>
</evidence>